<feature type="region of interest" description="Disordered" evidence="1">
    <location>
        <begin position="339"/>
        <end position="399"/>
    </location>
</feature>
<reference evidence="2 3" key="1">
    <citation type="journal article" date="2019" name="Nat. Ecol. Evol.">
        <title>Megaphylogeny resolves global patterns of mushroom evolution.</title>
        <authorList>
            <person name="Varga T."/>
            <person name="Krizsan K."/>
            <person name="Foldi C."/>
            <person name="Dima B."/>
            <person name="Sanchez-Garcia M."/>
            <person name="Sanchez-Ramirez S."/>
            <person name="Szollosi G.J."/>
            <person name="Szarkandi J.G."/>
            <person name="Papp V."/>
            <person name="Albert L."/>
            <person name="Andreopoulos W."/>
            <person name="Angelini C."/>
            <person name="Antonin V."/>
            <person name="Barry K.W."/>
            <person name="Bougher N.L."/>
            <person name="Buchanan P."/>
            <person name="Buyck B."/>
            <person name="Bense V."/>
            <person name="Catcheside P."/>
            <person name="Chovatia M."/>
            <person name="Cooper J."/>
            <person name="Damon W."/>
            <person name="Desjardin D."/>
            <person name="Finy P."/>
            <person name="Geml J."/>
            <person name="Haridas S."/>
            <person name="Hughes K."/>
            <person name="Justo A."/>
            <person name="Karasinski D."/>
            <person name="Kautmanova I."/>
            <person name="Kiss B."/>
            <person name="Kocsube S."/>
            <person name="Kotiranta H."/>
            <person name="LaButti K.M."/>
            <person name="Lechner B.E."/>
            <person name="Liimatainen K."/>
            <person name="Lipzen A."/>
            <person name="Lukacs Z."/>
            <person name="Mihaltcheva S."/>
            <person name="Morgado L.N."/>
            <person name="Niskanen T."/>
            <person name="Noordeloos M.E."/>
            <person name="Ohm R.A."/>
            <person name="Ortiz-Santana B."/>
            <person name="Ovrebo C."/>
            <person name="Racz N."/>
            <person name="Riley R."/>
            <person name="Savchenko A."/>
            <person name="Shiryaev A."/>
            <person name="Soop K."/>
            <person name="Spirin V."/>
            <person name="Szebenyi C."/>
            <person name="Tomsovsky M."/>
            <person name="Tulloss R.E."/>
            <person name="Uehling J."/>
            <person name="Grigoriev I.V."/>
            <person name="Vagvolgyi C."/>
            <person name="Papp T."/>
            <person name="Martin F.M."/>
            <person name="Miettinen O."/>
            <person name="Hibbett D.S."/>
            <person name="Nagy L.G."/>
        </authorList>
    </citation>
    <scope>NUCLEOTIDE SEQUENCE [LARGE SCALE GENOMIC DNA]</scope>
    <source>
        <strain evidence="2 3">CBS 166.37</strain>
    </source>
</reference>
<dbReference type="OrthoDB" id="435402at2759"/>
<proteinExistence type="predicted"/>
<accession>A0A5C3MRL9</accession>
<feature type="region of interest" description="Disordered" evidence="1">
    <location>
        <begin position="516"/>
        <end position="541"/>
    </location>
</feature>
<evidence type="ECO:0000313" key="2">
    <source>
        <dbReference type="EMBL" id="TFK43951.1"/>
    </source>
</evidence>
<dbReference type="Pfam" id="PF09692">
    <property type="entry name" value="Arb1"/>
    <property type="match status" value="1"/>
</dbReference>
<feature type="region of interest" description="Disordered" evidence="1">
    <location>
        <begin position="174"/>
        <end position="196"/>
    </location>
</feature>
<gene>
    <name evidence="2" type="ORF">BDQ12DRAFT_675846</name>
</gene>
<name>A0A5C3MRL9_9AGAR</name>
<dbReference type="EMBL" id="ML213591">
    <property type="protein sequence ID" value="TFK43951.1"/>
    <property type="molecule type" value="Genomic_DNA"/>
</dbReference>
<feature type="compositionally biased region" description="Polar residues" evidence="1">
    <location>
        <begin position="369"/>
        <end position="380"/>
    </location>
</feature>
<sequence>MTTTTTAAAAETQETAGKYLFTFPPFPAPPSGVKIVPFKDFTEYGIQVAPGPGDQEVDTRGIPTVVLKHSHTTDVCKTNTKRLKRKLEQEKVKRVGGLGKKLSIWEEWEDKESTRNVLPIDPHQPRIDKLHHAATDFRNGRPWPPPQPLTGVIDLFQQFRKFIGVPENVVSAKKKKKDADEEEFREENDDMSEDGDIDADMNGAASTIAVDEQVPRIEELSKEEERAFLFLDKPEKALKIYLSSYCTNKGYIWAEPNLENIPRILRFFIDFLIRNRVFPESERGFKRALQVIDLASIELPMIGKIAKLWPDDFSEGSAECWGRNAEGYKRIIANLDVEDSHEDRQTKRQKIDEETPAKVEDVVMEEVPTNDTSNSSQTQDEGWGSSTTGGWGNTENSGAWGTIDLSAETGWGSPSADADITAWAPPPAKSLMPLLGPTALPITHTTGIVEQSMRRVKAIIPPPANIPKSAHASEPNADSVDAELERRFAKVVLSPWLDWEAGEIPHMAKPKILASSRGPVVDPNETTVAPAAPDPPAEGLKSHDPLHDDITVLVDPSTLESVVSGLGFAATWTQLARVQDLEPGEKKKKKKGKGKKEPIRYWYLEECTKTIPSFWTRGVF</sequence>
<protein>
    <submittedName>
        <fullName evidence="2">Uncharacterized protein</fullName>
    </submittedName>
</protein>
<evidence type="ECO:0000313" key="3">
    <source>
        <dbReference type="Proteomes" id="UP000308652"/>
    </source>
</evidence>
<feature type="compositionally biased region" description="Acidic residues" evidence="1">
    <location>
        <begin position="180"/>
        <end position="196"/>
    </location>
</feature>
<feature type="compositionally biased region" description="Basic and acidic residues" evidence="1">
    <location>
        <begin position="341"/>
        <end position="361"/>
    </location>
</feature>
<dbReference type="Proteomes" id="UP000308652">
    <property type="component" value="Unassembled WGS sequence"/>
</dbReference>
<organism evidence="2 3">
    <name type="scientific">Crucibulum laeve</name>
    <dbReference type="NCBI Taxonomy" id="68775"/>
    <lineage>
        <taxon>Eukaryota</taxon>
        <taxon>Fungi</taxon>
        <taxon>Dikarya</taxon>
        <taxon>Basidiomycota</taxon>
        <taxon>Agaricomycotina</taxon>
        <taxon>Agaricomycetes</taxon>
        <taxon>Agaricomycetidae</taxon>
        <taxon>Agaricales</taxon>
        <taxon>Agaricineae</taxon>
        <taxon>Nidulariaceae</taxon>
        <taxon>Crucibulum</taxon>
    </lineage>
</organism>
<keyword evidence="3" id="KW-1185">Reference proteome</keyword>
<dbReference type="GO" id="GO:0033167">
    <property type="term" value="C:ARC complex"/>
    <property type="evidence" value="ECO:0007669"/>
    <property type="project" value="InterPro"/>
</dbReference>
<dbReference type="AlphaFoldDB" id="A0A5C3MRL9"/>
<dbReference type="InterPro" id="IPR018606">
    <property type="entry name" value="Arb1"/>
</dbReference>
<dbReference type="GO" id="GO:0031047">
    <property type="term" value="P:regulatory ncRNA-mediated gene silencing"/>
    <property type="evidence" value="ECO:0007669"/>
    <property type="project" value="InterPro"/>
</dbReference>
<dbReference type="STRING" id="68775.A0A5C3MRL9"/>
<evidence type="ECO:0000256" key="1">
    <source>
        <dbReference type="SAM" id="MobiDB-lite"/>
    </source>
</evidence>